<feature type="chain" id="PRO_5019779736" description="CH033 protein" evidence="3">
    <location>
        <begin position="27"/>
        <end position="374"/>
    </location>
</feature>
<dbReference type="PANTHER" id="PTHR13602">
    <property type="entry name" value="UPF0488 PROTEIN C8ORF33"/>
    <property type="match status" value="1"/>
</dbReference>
<keyword evidence="5" id="KW-1185">Reference proteome</keyword>
<sequence>MFFMAHCNLFVVSLDLFLACSRRAAAHTQGPVLPWDSFCEGARSDELRAWGLASQDIQGLEEHGESRLPEADPEATGALLDAVPGAGGAEQIQTSVRATEQENWSGALHSVDSGHESKFAFNFAIPDEADEDCPPEPLVPASQHTEGSPPKEDKSHPTLKIPKPESAPGDKTVMEKSASNGAAQKKKKKKKQKPSASKKETEETEVIRKTKTEANGCQNKDASHQDETLQQSDNQLWKEVDWCAEQLELGLKTQKSTPKQAEEALRAIKTLRNDKAPLVKKRQVMRTLFGDYRKKMEEERCKQLKLMQAAAKSARIMEVEESIRNKNCQVVRKRSGVCRKSQDSAGSPSESNGTLNTGSFRFTASQEEFRFNFF</sequence>
<dbReference type="STRING" id="8840.ENSAPLP00000026606"/>
<accession>A0A493TL52</accession>
<evidence type="ECO:0000256" key="3">
    <source>
        <dbReference type="SAM" id="SignalP"/>
    </source>
</evidence>
<dbReference type="OMA" id="PNAGISH"/>
<dbReference type="Pfam" id="PF15393">
    <property type="entry name" value="DUF4615"/>
    <property type="match status" value="1"/>
</dbReference>
<feature type="signal peptide" evidence="3">
    <location>
        <begin position="1"/>
        <end position="26"/>
    </location>
</feature>
<evidence type="ECO:0000313" key="4">
    <source>
        <dbReference type="Ensembl" id="ENSAPLP00000026606.1"/>
    </source>
</evidence>
<feature type="compositionally biased region" description="Polar residues" evidence="2">
    <location>
        <begin position="343"/>
        <end position="358"/>
    </location>
</feature>
<dbReference type="InterPro" id="IPR029274">
    <property type="entry name" value="DUF4615"/>
</dbReference>
<keyword evidence="3" id="KW-0732">Signal</keyword>
<evidence type="ECO:0008006" key="6">
    <source>
        <dbReference type="Google" id="ProtNLM"/>
    </source>
</evidence>
<dbReference type="Ensembl" id="ENSAPLT00000038637.1">
    <property type="protein sequence ID" value="ENSAPLP00000026606.1"/>
    <property type="gene ID" value="ENSAPLG00000017564.1"/>
</dbReference>
<reference evidence="4" key="2">
    <citation type="submission" date="2025-08" db="UniProtKB">
        <authorList>
            <consortium name="Ensembl"/>
        </authorList>
    </citation>
    <scope>IDENTIFICATION</scope>
</reference>
<protein>
    <recommendedName>
        <fullName evidence="6">CH033 protein</fullName>
    </recommendedName>
</protein>
<organism evidence="4 5">
    <name type="scientific">Anas platyrhynchos platyrhynchos</name>
    <name type="common">Northern mallard</name>
    <dbReference type="NCBI Taxonomy" id="8840"/>
    <lineage>
        <taxon>Eukaryota</taxon>
        <taxon>Metazoa</taxon>
        <taxon>Chordata</taxon>
        <taxon>Craniata</taxon>
        <taxon>Vertebrata</taxon>
        <taxon>Euteleostomi</taxon>
        <taxon>Archelosauria</taxon>
        <taxon>Archosauria</taxon>
        <taxon>Dinosauria</taxon>
        <taxon>Saurischia</taxon>
        <taxon>Theropoda</taxon>
        <taxon>Coelurosauria</taxon>
        <taxon>Aves</taxon>
        <taxon>Neognathae</taxon>
        <taxon>Galloanserae</taxon>
        <taxon>Anseriformes</taxon>
        <taxon>Anatidae</taxon>
        <taxon>Anatinae</taxon>
        <taxon>Anas</taxon>
    </lineage>
</organism>
<comment type="similarity">
    <text evidence="1">Belongs to the UPF0488 family.</text>
</comment>
<feature type="region of interest" description="Disordered" evidence="2">
    <location>
        <begin position="127"/>
        <end position="228"/>
    </location>
</feature>
<reference evidence="4 5" key="1">
    <citation type="submission" date="2017-10" db="EMBL/GenBank/DDBJ databases">
        <title>A new Pekin duck reference genome.</title>
        <authorList>
            <person name="Hou Z.-C."/>
            <person name="Zhou Z.-K."/>
            <person name="Zhu F."/>
            <person name="Hou S.-S."/>
        </authorList>
    </citation>
    <scope>NUCLEOTIDE SEQUENCE [LARGE SCALE GENOMIC DNA]</scope>
</reference>
<feature type="compositionally biased region" description="Basic residues" evidence="2">
    <location>
        <begin position="184"/>
        <end position="193"/>
    </location>
</feature>
<name>A0A493TL52_ANAPP</name>
<feature type="compositionally biased region" description="Basic and acidic residues" evidence="2">
    <location>
        <begin position="197"/>
        <end position="212"/>
    </location>
</feature>
<evidence type="ECO:0000256" key="2">
    <source>
        <dbReference type="SAM" id="MobiDB-lite"/>
    </source>
</evidence>
<dbReference type="GeneTree" id="ENSGT00390000000306"/>
<evidence type="ECO:0000256" key="1">
    <source>
        <dbReference type="ARBA" id="ARBA00005707"/>
    </source>
</evidence>
<proteinExistence type="inferred from homology"/>
<dbReference type="Proteomes" id="UP000016666">
    <property type="component" value="Chromosome 15"/>
</dbReference>
<dbReference type="PANTHER" id="PTHR13602:SF2">
    <property type="entry name" value="UPF0488 PROTEIN C8ORF33"/>
    <property type="match status" value="1"/>
</dbReference>
<reference evidence="4" key="3">
    <citation type="submission" date="2025-09" db="UniProtKB">
        <authorList>
            <consortium name="Ensembl"/>
        </authorList>
    </citation>
    <scope>IDENTIFICATION</scope>
</reference>
<evidence type="ECO:0000313" key="5">
    <source>
        <dbReference type="Proteomes" id="UP000016666"/>
    </source>
</evidence>
<feature type="region of interest" description="Disordered" evidence="2">
    <location>
        <begin position="338"/>
        <end position="358"/>
    </location>
</feature>
<dbReference type="AlphaFoldDB" id="A0A493TL52"/>